<accession>A0A6L2JFN0</accession>
<keyword evidence="1" id="KW-0479">Metal-binding</keyword>
<name>A0A6L2JFN0_TANCI</name>
<feature type="region of interest" description="Disordered" evidence="2">
    <location>
        <begin position="544"/>
        <end position="563"/>
    </location>
</feature>
<dbReference type="GO" id="GO:0003676">
    <property type="term" value="F:nucleic acid binding"/>
    <property type="evidence" value="ECO:0007669"/>
    <property type="project" value="InterPro"/>
</dbReference>
<proteinExistence type="predicted"/>
<keyword evidence="1" id="KW-0862">Zinc</keyword>
<dbReference type="PANTHER" id="PTHR35317">
    <property type="entry name" value="OS04G0629600 PROTEIN"/>
    <property type="match status" value="1"/>
</dbReference>
<gene>
    <name evidence="4" type="ORF">Tci_007714</name>
</gene>
<evidence type="ECO:0000259" key="3">
    <source>
        <dbReference type="PROSITE" id="PS50158"/>
    </source>
</evidence>
<dbReference type="SMART" id="SM00343">
    <property type="entry name" value="ZnF_C2HC"/>
    <property type="match status" value="1"/>
</dbReference>
<sequence>MAGSDNESHNASVHNEATNTQQQPNIQPQIITIDSNNNAKFPYLKKDEYEVWAMKMEYWITNNDMNIWKVIQNGNNMKRTGRYCDGRVIILPPTTVEEHIVVQRESKARTTLLQSIPDDHVADFHYMDDAKDIWNAVKARFGGNAKSKKMRKSMPKQEFSKFKIEDEDINLKFLRVLPSSWSQLKTLEVDIKGYSTFSSSQSVGPSHSAFVSATSASKKISYGDSPNYSSTTTYSVPSNPKTGSHRSGNVIEDVLHLFVADTEPEQQLAYEDLKQIEKLDLEEMGLKWQMAMLSVRVHKFEQKARRKIDFDKKESARFNKKKVRCYKCQQRGHFARECRGKGGNDKQRYSSFKIKEVGKKEEDLKALITVDTLVDWTDHDGESDGVIASKEFGMIDGYDTDDAIEEGAAKIYNLITGADTEEASIAGDAGEVALMGVTFEVHNCPFGCESKYNELHKQYNELNEQNGIPLFYRFAKSDSTKVVPPPLFGDYTSLSNHSNLDESQMSYGTKSSTSSDSKSVSNDFVSCDDSDNSSKVNIDDFASSDSSVKSLEPKPNDSTSCALTSSDLPSFSCNSSDKNENTSRTSCNKNGYFNKRQDCDFYEKQIVNKTIGIRVGPVHSRNKVNHPNQFVPQAVLLRTGKVTIPLARLQPVPTGKPKVFALVPAGRQNRPFLVPTDRGYSPSVSSDWWKSTARPMPHFSRPTSSYFQTYTPFVPTMSCNHMKYSGYRWATSLKPSACCSWKTHRKGSYWVPKNNSGSHIDDNVADLLTKAFDGPSLMVQDGRLVLFKCFTWTRVFNSPMLHLLRVEMVINSPWVMPILGTKELASPEQTAPDTAFYKDITPIYADFSSILVKPQSSRYVVPVGRVVVPTGRYVVPAGNVIVVSAGRLSVIPTGRVLSPGKNEIVIPG</sequence>
<dbReference type="PROSITE" id="PS50158">
    <property type="entry name" value="ZF_CCHC"/>
    <property type="match status" value="1"/>
</dbReference>
<dbReference type="EMBL" id="BKCJ010000725">
    <property type="protein sequence ID" value="GEU35736.1"/>
    <property type="molecule type" value="Genomic_DNA"/>
</dbReference>
<protein>
    <submittedName>
        <fullName evidence="4">Ribonuclease H-like domain-containing protein</fullName>
    </submittedName>
</protein>
<feature type="region of interest" description="Disordered" evidence="2">
    <location>
        <begin position="502"/>
        <end position="524"/>
    </location>
</feature>
<keyword evidence="1" id="KW-0863">Zinc-finger</keyword>
<dbReference type="Pfam" id="PF00098">
    <property type="entry name" value="zf-CCHC"/>
    <property type="match status" value="1"/>
</dbReference>
<evidence type="ECO:0000256" key="1">
    <source>
        <dbReference type="PROSITE-ProRule" id="PRU00047"/>
    </source>
</evidence>
<dbReference type="InterPro" id="IPR036875">
    <property type="entry name" value="Znf_CCHC_sf"/>
</dbReference>
<feature type="region of interest" description="Disordered" evidence="2">
    <location>
        <begin position="570"/>
        <end position="589"/>
    </location>
</feature>
<evidence type="ECO:0000313" key="4">
    <source>
        <dbReference type="EMBL" id="GEU35736.1"/>
    </source>
</evidence>
<feature type="domain" description="CCHC-type" evidence="3">
    <location>
        <begin position="324"/>
        <end position="339"/>
    </location>
</feature>
<dbReference type="AlphaFoldDB" id="A0A6L2JFN0"/>
<reference evidence="4" key="1">
    <citation type="journal article" date="2019" name="Sci. Rep.">
        <title>Draft genome of Tanacetum cinerariifolium, the natural source of mosquito coil.</title>
        <authorList>
            <person name="Yamashiro T."/>
            <person name="Shiraishi A."/>
            <person name="Satake H."/>
            <person name="Nakayama K."/>
        </authorList>
    </citation>
    <scope>NUCLEOTIDE SEQUENCE</scope>
</reference>
<dbReference type="GO" id="GO:0008270">
    <property type="term" value="F:zinc ion binding"/>
    <property type="evidence" value="ECO:0007669"/>
    <property type="project" value="UniProtKB-KW"/>
</dbReference>
<dbReference type="SUPFAM" id="SSF57756">
    <property type="entry name" value="Retrovirus zinc finger-like domains"/>
    <property type="match status" value="1"/>
</dbReference>
<feature type="region of interest" description="Disordered" evidence="2">
    <location>
        <begin position="1"/>
        <end position="26"/>
    </location>
</feature>
<evidence type="ECO:0000256" key="2">
    <source>
        <dbReference type="SAM" id="MobiDB-lite"/>
    </source>
</evidence>
<feature type="compositionally biased region" description="Low complexity" evidence="2">
    <location>
        <begin position="503"/>
        <end position="524"/>
    </location>
</feature>
<dbReference type="PANTHER" id="PTHR35317:SF44">
    <property type="entry name" value="RNA-DIRECTED DNA POLYMERASE"/>
    <property type="match status" value="1"/>
</dbReference>
<dbReference type="InterPro" id="IPR001878">
    <property type="entry name" value="Znf_CCHC"/>
</dbReference>
<dbReference type="Pfam" id="PF14223">
    <property type="entry name" value="Retrotran_gag_2"/>
    <property type="match status" value="1"/>
</dbReference>
<comment type="caution">
    <text evidence="4">The sequence shown here is derived from an EMBL/GenBank/DDBJ whole genome shotgun (WGS) entry which is preliminary data.</text>
</comment>
<organism evidence="4">
    <name type="scientific">Tanacetum cinerariifolium</name>
    <name type="common">Dalmatian daisy</name>
    <name type="synonym">Chrysanthemum cinerariifolium</name>
    <dbReference type="NCBI Taxonomy" id="118510"/>
    <lineage>
        <taxon>Eukaryota</taxon>
        <taxon>Viridiplantae</taxon>
        <taxon>Streptophyta</taxon>
        <taxon>Embryophyta</taxon>
        <taxon>Tracheophyta</taxon>
        <taxon>Spermatophyta</taxon>
        <taxon>Magnoliopsida</taxon>
        <taxon>eudicotyledons</taxon>
        <taxon>Gunneridae</taxon>
        <taxon>Pentapetalae</taxon>
        <taxon>asterids</taxon>
        <taxon>campanulids</taxon>
        <taxon>Asterales</taxon>
        <taxon>Asteraceae</taxon>
        <taxon>Asteroideae</taxon>
        <taxon>Anthemideae</taxon>
        <taxon>Anthemidinae</taxon>
        <taxon>Tanacetum</taxon>
    </lineage>
</organism>
<dbReference type="Gene3D" id="4.10.60.10">
    <property type="entry name" value="Zinc finger, CCHC-type"/>
    <property type="match status" value="1"/>
</dbReference>